<dbReference type="RefSeq" id="WP_289648168.1">
    <property type="nucleotide sequence ID" value="NZ_CP169082.1"/>
</dbReference>
<protein>
    <submittedName>
        <fullName evidence="2">RES family NAD+ phosphorylase</fullName>
    </submittedName>
</protein>
<dbReference type="Pfam" id="PF08808">
    <property type="entry name" value="RES"/>
    <property type="match status" value="1"/>
</dbReference>
<evidence type="ECO:0000313" key="3">
    <source>
        <dbReference type="Proteomes" id="UP001596152"/>
    </source>
</evidence>
<proteinExistence type="predicted"/>
<reference evidence="3" key="1">
    <citation type="journal article" date="2019" name="Int. J. Syst. Evol. Microbiol.">
        <title>The Global Catalogue of Microorganisms (GCM) 10K type strain sequencing project: providing services to taxonomists for standard genome sequencing and annotation.</title>
        <authorList>
            <consortium name="The Broad Institute Genomics Platform"/>
            <consortium name="The Broad Institute Genome Sequencing Center for Infectious Disease"/>
            <person name="Wu L."/>
            <person name="Ma J."/>
        </authorList>
    </citation>
    <scope>NUCLEOTIDE SEQUENCE [LARGE SCALE GENOMIC DNA]</scope>
    <source>
        <strain evidence="3">JCM 12125</strain>
    </source>
</reference>
<organism evidence="2 3">
    <name type="scientific">Brevundimonas staleyi</name>
    <dbReference type="NCBI Taxonomy" id="74326"/>
    <lineage>
        <taxon>Bacteria</taxon>
        <taxon>Pseudomonadati</taxon>
        <taxon>Pseudomonadota</taxon>
        <taxon>Alphaproteobacteria</taxon>
        <taxon>Caulobacterales</taxon>
        <taxon>Caulobacteraceae</taxon>
        <taxon>Brevundimonas</taxon>
    </lineage>
</organism>
<dbReference type="SMART" id="SM00953">
    <property type="entry name" value="RES"/>
    <property type="match status" value="1"/>
</dbReference>
<comment type="caution">
    <text evidence="2">The sequence shown here is derived from an EMBL/GenBank/DDBJ whole genome shotgun (WGS) entry which is preliminary data.</text>
</comment>
<name>A0ABW0FRU2_9CAUL</name>
<gene>
    <name evidence="2" type="ORF">ACFPIE_07200</name>
</gene>
<dbReference type="Proteomes" id="UP001596152">
    <property type="component" value="Unassembled WGS sequence"/>
</dbReference>
<evidence type="ECO:0000259" key="1">
    <source>
        <dbReference type="SMART" id="SM00953"/>
    </source>
</evidence>
<evidence type="ECO:0000313" key="2">
    <source>
        <dbReference type="EMBL" id="MFC5343693.1"/>
    </source>
</evidence>
<feature type="domain" description="RES" evidence="1">
    <location>
        <begin position="31"/>
        <end position="169"/>
    </location>
</feature>
<dbReference type="InterPro" id="IPR014914">
    <property type="entry name" value="RES_dom"/>
</dbReference>
<dbReference type="EMBL" id="JBHSLF010000014">
    <property type="protein sequence ID" value="MFC5343693.1"/>
    <property type="molecule type" value="Genomic_DNA"/>
</dbReference>
<accession>A0ABW0FRU2</accession>
<sequence length="192" mass="20900">MRLDPAAIKAFTVERSVGSFARVTPLAHAKTPLGLGFGKTRFASPDDAFKVLYLGQTVATGMAETIVRDRFVGRAKRRLHRDEIDLWGMTVVSSSADLTLLDLTGEGLLALGVPTDAVRAKSHRAGRRFSADVYGQAPELDGILYPSRLTGGLCIAVYDRGVTKLRATPVRPLLLQPELVPALKRLHIDLIR</sequence>
<keyword evidence="3" id="KW-1185">Reference proteome</keyword>